<feature type="domain" description="MIP18 family-like" evidence="1">
    <location>
        <begin position="22"/>
        <end position="84"/>
    </location>
</feature>
<evidence type="ECO:0000313" key="4">
    <source>
        <dbReference type="Proteomes" id="UP000261758"/>
    </source>
</evidence>
<dbReference type="PANTHER" id="PTHR42831">
    <property type="entry name" value="FE-S PROTEIN MATURATION AUXILIARY FACTOR YITW"/>
    <property type="match status" value="1"/>
</dbReference>
<gene>
    <name evidence="3" type="primary">paaJ</name>
    <name evidence="3" type="ORF">CJO77_18755</name>
</gene>
<proteinExistence type="predicted"/>
<name>A0AAD0SAC5_RALSL</name>
<dbReference type="InterPro" id="IPR034904">
    <property type="entry name" value="FSCA_dom_sf"/>
</dbReference>
<dbReference type="EMBL" id="CP022760">
    <property type="protein sequence ID" value="AXV83624.1"/>
    <property type="molecule type" value="Genomic_DNA"/>
</dbReference>
<dbReference type="PANTHER" id="PTHR42831:SF3">
    <property type="entry name" value="1,2-PHENYLACETYL-COA EPOXIDASE, SUBUNIT D-RELATED"/>
    <property type="match status" value="1"/>
</dbReference>
<dbReference type="Pfam" id="PF01883">
    <property type="entry name" value="FeS_assembly_P"/>
    <property type="match status" value="1"/>
</dbReference>
<dbReference type="NCBIfam" id="TIGR02159">
    <property type="entry name" value="PA_CoA_Oxy4"/>
    <property type="match status" value="1"/>
</dbReference>
<feature type="domain" description="PaaD zinc beta ribbon" evidence="2">
    <location>
        <begin position="139"/>
        <end position="182"/>
    </location>
</feature>
<dbReference type="RefSeq" id="WP_013209562.1">
    <property type="nucleotide sequence ID" value="NZ_CP022760.1"/>
</dbReference>
<dbReference type="InterPro" id="IPR052339">
    <property type="entry name" value="Fe-S_Maturation_MIP18"/>
</dbReference>
<dbReference type="InterPro" id="IPR011883">
    <property type="entry name" value="PaaD-like"/>
</dbReference>
<dbReference type="InterPro" id="IPR056572">
    <property type="entry name" value="Zn_ribbon_PaaD"/>
</dbReference>
<organism evidence="3 4">
    <name type="scientific">Ralstonia solanacearum</name>
    <name type="common">Pseudomonas solanacearum</name>
    <dbReference type="NCBI Taxonomy" id="305"/>
    <lineage>
        <taxon>Bacteria</taxon>
        <taxon>Pseudomonadati</taxon>
        <taxon>Pseudomonadota</taxon>
        <taxon>Betaproteobacteria</taxon>
        <taxon>Burkholderiales</taxon>
        <taxon>Burkholderiaceae</taxon>
        <taxon>Ralstonia</taxon>
        <taxon>Ralstonia solanacearum species complex</taxon>
    </lineage>
</organism>
<accession>A0AAD0SAC5</accession>
<dbReference type="SUPFAM" id="SSF117916">
    <property type="entry name" value="Fe-S cluster assembly (FSCA) domain-like"/>
    <property type="match status" value="1"/>
</dbReference>
<evidence type="ECO:0000259" key="2">
    <source>
        <dbReference type="Pfam" id="PF23451"/>
    </source>
</evidence>
<dbReference type="InterPro" id="IPR002744">
    <property type="entry name" value="MIP18-like"/>
</dbReference>
<evidence type="ECO:0000313" key="3">
    <source>
        <dbReference type="EMBL" id="AXV83624.1"/>
    </source>
</evidence>
<reference evidence="3 4" key="1">
    <citation type="submission" date="2017-08" db="EMBL/GenBank/DDBJ databases">
        <title>Genome sequences of Ralstonia solanacearum Species Complex (RSSC) isolated from Potato bacterial wilts in Korea.</title>
        <authorList>
            <person name="Cho H."/>
            <person name="Song E.-S."/>
            <person name="Lee Y.K."/>
            <person name="Lee S."/>
            <person name="Lee S.-W."/>
            <person name="Jo A."/>
            <person name="Kim J.-G."/>
            <person name="Hwang I."/>
        </authorList>
    </citation>
    <scope>NUCLEOTIDE SEQUENCE [LARGE SCALE GENOMIC DNA]</scope>
    <source>
        <strain evidence="3 4">T98</strain>
        <plasmid evidence="3 4">unnamed</plasmid>
    </source>
</reference>
<dbReference type="Gene3D" id="3.30.300.130">
    <property type="entry name" value="Fe-S cluster assembly (FSCA)"/>
    <property type="match status" value="1"/>
</dbReference>
<sequence>MVAGYAFPTQADAQADTARLARARAALDTVTDPEIPVVSIAELGILRDVRIDEVGTLAVTITPTYSGCPAMDQIADDVTRALQAAGVGAFRVQTALSPAWTTDWITAQGRRKLHHFGIAPPAHVVAAGAAQPIRLVRPADADRVACPQCGSLDTVLVSAFGSTACKALYRCRACREPFDYFKPY</sequence>
<geneLocation type="plasmid" evidence="3 4">
    <name>unnamed</name>
</geneLocation>
<dbReference type="AlphaFoldDB" id="A0AAD0SAC5"/>
<keyword evidence="3" id="KW-0614">Plasmid</keyword>
<dbReference type="Pfam" id="PF23451">
    <property type="entry name" value="Zn_ribbon_PaaD"/>
    <property type="match status" value="1"/>
</dbReference>
<evidence type="ECO:0000259" key="1">
    <source>
        <dbReference type="Pfam" id="PF01883"/>
    </source>
</evidence>
<protein>
    <submittedName>
        <fullName evidence="3">Phenylacetate-CoA oxygenase subunit PaaJ</fullName>
    </submittedName>
</protein>
<dbReference type="Proteomes" id="UP000261758">
    <property type="component" value="Plasmid unnamed"/>
</dbReference>